<dbReference type="InterPro" id="IPR003661">
    <property type="entry name" value="HisK_dim/P_dom"/>
</dbReference>
<dbReference type="Pfam" id="PF02518">
    <property type="entry name" value="HATPase_c"/>
    <property type="match status" value="1"/>
</dbReference>
<dbReference type="CDD" id="cd00082">
    <property type="entry name" value="HisKA"/>
    <property type="match status" value="1"/>
</dbReference>
<name>A0A3B0ZDC6_9ZZZZ</name>
<reference evidence="13" key="1">
    <citation type="submission" date="2018-06" db="EMBL/GenBank/DDBJ databases">
        <authorList>
            <person name="Zhirakovskaya E."/>
        </authorList>
    </citation>
    <scope>NUCLEOTIDE SEQUENCE</scope>
</reference>
<dbReference type="InterPro" id="IPR004358">
    <property type="entry name" value="Sig_transdc_His_kin-like_C"/>
</dbReference>
<dbReference type="SMART" id="SM00388">
    <property type="entry name" value="HisKA"/>
    <property type="match status" value="1"/>
</dbReference>
<dbReference type="PROSITE" id="PS50109">
    <property type="entry name" value="HIS_KIN"/>
    <property type="match status" value="1"/>
</dbReference>
<accession>A0A3B0ZDC6</accession>
<dbReference type="Pfam" id="PF00512">
    <property type="entry name" value="HisKA"/>
    <property type="match status" value="1"/>
</dbReference>
<evidence type="ECO:0000259" key="11">
    <source>
        <dbReference type="PROSITE" id="PS50109"/>
    </source>
</evidence>
<dbReference type="Gene3D" id="3.40.50.2300">
    <property type="match status" value="1"/>
</dbReference>
<dbReference type="InterPro" id="IPR003594">
    <property type="entry name" value="HATPase_dom"/>
</dbReference>
<dbReference type="PANTHER" id="PTHR45339:SF1">
    <property type="entry name" value="HYBRID SIGNAL TRANSDUCTION HISTIDINE KINASE J"/>
    <property type="match status" value="1"/>
</dbReference>
<dbReference type="InterPro" id="IPR036097">
    <property type="entry name" value="HisK_dim/P_sf"/>
</dbReference>
<evidence type="ECO:0000256" key="3">
    <source>
        <dbReference type="ARBA" id="ARBA00022553"/>
    </source>
</evidence>
<comment type="subcellular location">
    <subcellularLocation>
        <location evidence="1">Cell membrane</location>
        <topology evidence="1">Multi-pass membrane protein</topology>
    </subcellularLocation>
</comment>
<feature type="transmembrane region" description="Helical" evidence="10">
    <location>
        <begin position="101"/>
        <end position="117"/>
    </location>
</feature>
<keyword evidence="6" id="KW-0067">ATP-binding</keyword>
<protein>
    <recommendedName>
        <fullName evidence="14">Histidine kinase</fullName>
    </recommendedName>
</protein>
<dbReference type="PRINTS" id="PR00344">
    <property type="entry name" value="BCTRLSENSOR"/>
</dbReference>
<evidence type="ECO:0000256" key="8">
    <source>
        <dbReference type="ARBA" id="ARBA00023012"/>
    </source>
</evidence>
<dbReference type="InterPro" id="IPR005467">
    <property type="entry name" value="His_kinase_dom"/>
</dbReference>
<dbReference type="Gene3D" id="1.10.287.130">
    <property type="match status" value="1"/>
</dbReference>
<dbReference type="InterPro" id="IPR011006">
    <property type="entry name" value="CheY-like_superfamily"/>
</dbReference>
<dbReference type="GO" id="GO:0005886">
    <property type="term" value="C:plasma membrane"/>
    <property type="evidence" value="ECO:0007669"/>
    <property type="project" value="UniProtKB-SubCell"/>
</dbReference>
<keyword evidence="7 10" id="KW-1133">Transmembrane helix</keyword>
<dbReference type="PANTHER" id="PTHR45339">
    <property type="entry name" value="HYBRID SIGNAL TRANSDUCTION HISTIDINE KINASE J"/>
    <property type="match status" value="1"/>
</dbReference>
<evidence type="ECO:0000256" key="10">
    <source>
        <dbReference type="SAM" id="Phobius"/>
    </source>
</evidence>
<keyword evidence="3" id="KW-0597">Phosphoprotein</keyword>
<dbReference type="Gene3D" id="3.30.565.10">
    <property type="entry name" value="Histidine kinase-like ATPase, C-terminal domain"/>
    <property type="match status" value="1"/>
</dbReference>
<dbReference type="SUPFAM" id="SSF47226">
    <property type="entry name" value="Histidine-containing phosphotransfer domain, HPT domain"/>
    <property type="match status" value="1"/>
</dbReference>
<evidence type="ECO:0000256" key="2">
    <source>
        <dbReference type="ARBA" id="ARBA00022475"/>
    </source>
</evidence>
<dbReference type="InterPro" id="IPR036890">
    <property type="entry name" value="HATPase_C_sf"/>
</dbReference>
<sequence length="848" mass="96423">MAKIFRNVLLMKAGERDQAWLRVLVPTLVMSVIYLYGKGCQHVTFIEPAKIIYIGYLLFSILILARKLLNVTPSKLWHAASLVIDSAALTLLSYWYHDYPITLLAIFALPFMGYGICCRQRNLYIAVLISLSLSGLLLTLQSSHVSAASVLTPIGIIIVVSFFALYLNAWSRELMLAKEEADQAKQSRSTFFANMSHELRTPLHGILGLSGLLNDAKLGNIEQRYTMQITDAAKIMLSLVDNVLDFTRIEENKFVLQHSLTDVHELLFKIYRMFYYQAKKNHLALRFKIDPLLHYKLVISEKHIQQVLINLVANALKFTNSGFVAINMNMAGDNKLRFEVLDSGRGIAEDEQERIFDRFSQGEEWQNSQAGTGLGLTISKQIVEVMGGSIGVRSLKNRGSMFWFEVPYRQCVTFEKNILSAGRVLVIRSSETATRFELIAITYGAEIIVHKSVRPLCKDLNRSKFHVVILDKEFKDEYRKMIEPFSLQEGPLIITIEAKLDKNIEQNCDHYGCYYQIDQAVEKSIFINLIHRAIVCKMDYRHKPSLPNIRNNVEAGSKKIIIAEDNEINRDVISQILGRAGYQLTLASDGQETLNYLRKEFFDLLIVDNQMPKMNGLQTIQRYKKLYPDSTMPIIVLSADVSLDSRKKYSNEGVQRYICKPVDAVTLLTIISNIISSHPVVSANGENKVTQRDNKLSQPHGAKEFIDIVENYGVAEAVMSQAYTSQKVFDQQYLLDIIKMASSVEYAFSISKRCLNQANRGINLFSQSIDSNREQAAREIHHIKGSLASIGAIRFSVFCSILDKEEKLLLLNHQDSITKILWKEYYLLKKSVEDWFASTTTSKYPVTN</sequence>
<dbReference type="CDD" id="cd16922">
    <property type="entry name" value="HATPase_EvgS-ArcB-TorS-like"/>
    <property type="match status" value="1"/>
</dbReference>
<dbReference type="SUPFAM" id="SSF47384">
    <property type="entry name" value="Homodimeric domain of signal transducing histidine kinase"/>
    <property type="match status" value="1"/>
</dbReference>
<keyword evidence="9 10" id="KW-0472">Membrane</keyword>
<dbReference type="EMBL" id="UOFL01000171">
    <property type="protein sequence ID" value="VAW79384.1"/>
    <property type="molecule type" value="Genomic_DNA"/>
</dbReference>
<evidence type="ECO:0000256" key="4">
    <source>
        <dbReference type="ARBA" id="ARBA00022692"/>
    </source>
</evidence>
<feature type="transmembrane region" description="Helical" evidence="10">
    <location>
        <begin position="49"/>
        <end position="69"/>
    </location>
</feature>
<gene>
    <name evidence="13" type="ORF">MNBD_GAMMA12-492</name>
</gene>
<evidence type="ECO:0000256" key="5">
    <source>
        <dbReference type="ARBA" id="ARBA00022741"/>
    </source>
</evidence>
<feature type="domain" description="Histidine kinase" evidence="11">
    <location>
        <begin position="194"/>
        <end position="410"/>
    </location>
</feature>
<feature type="transmembrane region" description="Helical" evidence="10">
    <location>
        <begin position="124"/>
        <end position="141"/>
    </location>
</feature>
<evidence type="ECO:0000313" key="13">
    <source>
        <dbReference type="EMBL" id="VAW79384.1"/>
    </source>
</evidence>
<dbReference type="PROSITE" id="PS50110">
    <property type="entry name" value="RESPONSE_REGULATORY"/>
    <property type="match status" value="1"/>
</dbReference>
<evidence type="ECO:0000256" key="1">
    <source>
        <dbReference type="ARBA" id="ARBA00004651"/>
    </source>
</evidence>
<dbReference type="GO" id="GO:0005524">
    <property type="term" value="F:ATP binding"/>
    <property type="evidence" value="ECO:0007669"/>
    <property type="project" value="UniProtKB-KW"/>
</dbReference>
<evidence type="ECO:0000256" key="9">
    <source>
        <dbReference type="ARBA" id="ARBA00023136"/>
    </source>
</evidence>
<feature type="transmembrane region" description="Helical" evidence="10">
    <location>
        <begin position="76"/>
        <end position="95"/>
    </location>
</feature>
<evidence type="ECO:0008006" key="14">
    <source>
        <dbReference type="Google" id="ProtNLM"/>
    </source>
</evidence>
<keyword evidence="2" id="KW-1003">Cell membrane</keyword>
<organism evidence="13">
    <name type="scientific">hydrothermal vent metagenome</name>
    <dbReference type="NCBI Taxonomy" id="652676"/>
    <lineage>
        <taxon>unclassified sequences</taxon>
        <taxon>metagenomes</taxon>
        <taxon>ecological metagenomes</taxon>
    </lineage>
</organism>
<dbReference type="InterPro" id="IPR036641">
    <property type="entry name" value="HPT_dom_sf"/>
</dbReference>
<keyword evidence="4 10" id="KW-0812">Transmembrane</keyword>
<proteinExistence type="predicted"/>
<evidence type="ECO:0000259" key="12">
    <source>
        <dbReference type="PROSITE" id="PS50110"/>
    </source>
</evidence>
<dbReference type="GO" id="GO:0000155">
    <property type="term" value="F:phosphorelay sensor kinase activity"/>
    <property type="evidence" value="ECO:0007669"/>
    <property type="project" value="InterPro"/>
</dbReference>
<dbReference type="InterPro" id="IPR001789">
    <property type="entry name" value="Sig_transdc_resp-reg_receiver"/>
</dbReference>
<dbReference type="SMART" id="SM00448">
    <property type="entry name" value="REC"/>
    <property type="match status" value="1"/>
</dbReference>
<dbReference type="SUPFAM" id="SSF55874">
    <property type="entry name" value="ATPase domain of HSP90 chaperone/DNA topoisomerase II/histidine kinase"/>
    <property type="match status" value="1"/>
</dbReference>
<feature type="transmembrane region" description="Helical" evidence="10">
    <location>
        <begin position="147"/>
        <end position="167"/>
    </location>
</feature>
<keyword evidence="8" id="KW-0902">Two-component regulatory system</keyword>
<dbReference type="SMART" id="SM00387">
    <property type="entry name" value="HATPase_c"/>
    <property type="match status" value="1"/>
</dbReference>
<dbReference type="AlphaFoldDB" id="A0A3B0ZDC6"/>
<dbReference type="SUPFAM" id="SSF52172">
    <property type="entry name" value="CheY-like"/>
    <property type="match status" value="1"/>
</dbReference>
<dbReference type="Pfam" id="PF00072">
    <property type="entry name" value="Response_reg"/>
    <property type="match status" value="1"/>
</dbReference>
<evidence type="ECO:0000256" key="6">
    <source>
        <dbReference type="ARBA" id="ARBA00022840"/>
    </source>
</evidence>
<keyword evidence="5" id="KW-0547">Nucleotide-binding</keyword>
<feature type="domain" description="Response regulatory" evidence="12">
    <location>
        <begin position="559"/>
        <end position="675"/>
    </location>
</feature>
<dbReference type="CDD" id="cd17546">
    <property type="entry name" value="REC_hyHK_CKI1_RcsC-like"/>
    <property type="match status" value="1"/>
</dbReference>
<evidence type="ECO:0000256" key="7">
    <source>
        <dbReference type="ARBA" id="ARBA00022989"/>
    </source>
</evidence>
<feature type="transmembrane region" description="Helical" evidence="10">
    <location>
        <begin position="20"/>
        <end position="37"/>
    </location>
</feature>